<evidence type="ECO:0000313" key="1">
    <source>
        <dbReference type="EMBL" id="MPN28717.1"/>
    </source>
</evidence>
<comment type="caution">
    <text evidence="1">The sequence shown here is derived from an EMBL/GenBank/DDBJ whole genome shotgun (WGS) entry which is preliminary data.</text>
</comment>
<dbReference type="AlphaFoldDB" id="A0A645GPD0"/>
<name>A0A645GPD0_9ZZZZ</name>
<organism evidence="1">
    <name type="scientific">bioreactor metagenome</name>
    <dbReference type="NCBI Taxonomy" id="1076179"/>
    <lineage>
        <taxon>unclassified sequences</taxon>
        <taxon>metagenomes</taxon>
        <taxon>ecological metagenomes</taxon>
    </lineage>
</organism>
<sequence length="31" mass="3875">MQLITDSLKEEEEYIYSHMMKKRYIQLLIIN</sequence>
<dbReference type="EMBL" id="VSSQ01079101">
    <property type="protein sequence ID" value="MPN28717.1"/>
    <property type="molecule type" value="Genomic_DNA"/>
</dbReference>
<accession>A0A645GPD0</accession>
<proteinExistence type="predicted"/>
<gene>
    <name evidence="1" type="ORF">SDC9_176162</name>
</gene>
<protein>
    <submittedName>
        <fullName evidence="1">Uncharacterized protein</fullName>
    </submittedName>
</protein>
<reference evidence="1" key="1">
    <citation type="submission" date="2019-08" db="EMBL/GenBank/DDBJ databases">
        <authorList>
            <person name="Kucharzyk K."/>
            <person name="Murdoch R.W."/>
            <person name="Higgins S."/>
            <person name="Loffler F."/>
        </authorList>
    </citation>
    <scope>NUCLEOTIDE SEQUENCE</scope>
</reference>